<feature type="region of interest" description="Disordered" evidence="1">
    <location>
        <begin position="1"/>
        <end position="56"/>
    </location>
</feature>
<dbReference type="Proteomes" id="UP000334019">
    <property type="component" value="Chromosome"/>
</dbReference>
<dbReference type="EMBL" id="CP045851">
    <property type="protein sequence ID" value="QGG94319.1"/>
    <property type="molecule type" value="Genomic_DNA"/>
</dbReference>
<evidence type="ECO:0000313" key="2">
    <source>
        <dbReference type="EMBL" id="QGG94319.1"/>
    </source>
</evidence>
<dbReference type="KEGG" id="atq:GH723_03945"/>
<feature type="compositionally biased region" description="Acidic residues" evidence="1">
    <location>
        <begin position="33"/>
        <end position="42"/>
    </location>
</feature>
<organism evidence="2 3">
    <name type="scientific">Actinomarinicola tropica</name>
    <dbReference type="NCBI Taxonomy" id="2789776"/>
    <lineage>
        <taxon>Bacteria</taxon>
        <taxon>Bacillati</taxon>
        <taxon>Actinomycetota</taxon>
        <taxon>Acidimicrobiia</taxon>
        <taxon>Acidimicrobiales</taxon>
        <taxon>Iamiaceae</taxon>
        <taxon>Actinomarinicola</taxon>
    </lineage>
</organism>
<proteinExistence type="predicted"/>
<evidence type="ECO:0000256" key="1">
    <source>
        <dbReference type="SAM" id="MobiDB-lite"/>
    </source>
</evidence>
<evidence type="ECO:0000313" key="3">
    <source>
        <dbReference type="Proteomes" id="UP000334019"/>
    </source>
</evidence>
<dbReference type="RefSeq" id="WP_153758425.1">
    <property type="nucleotide sequence ID" value="NZ_CP045851.1"/>
</dbReference>
<sequence>MSDINDDDITRDKPTEDDENLDTGGQSGKDTGDEPTEADENLDGGGEGPLDTGDEA</sequence>
<dbReference type="AlphaFoldDB" id="A0A5Q2RBR8"/>
<accession>A0A5Q2RBR8</accession>
<reference evidence="2 3" key="1">
    <citation type="submission" date="2019-11" db="EMBL/GenBank/DDBJ databases">
        <authorList>
            <person name="He Y."/>
        </authorList>
    </citation>
    <scope>NUCLEOTIDE SEQUENCE [LARGE SCALE GENOMIC DNA]</scope>
    <source>
        <strain evidence="2 3">SCSIO 58843</strain>
    </source>
</reference>
<gene>
    <name evidence="2" type="ORF">GH723_03945</name>
</gene>
<keyword evidence="3" id="KW-1185">Reference proteome</keyword>
<protein>
    <submittedName>
        <fullName evidence="2">Uncharacterized protein</fullName>
    </submittedName>
</protein>
<name>A0A5Q2RBR8_9ACTN</name>